<protein>
    <submittedName>
        <fullName evidence="2">Uncharacterized protein</fullName>
    </submittedName>
</protein>
<name>A0A0D5NK86_9BACL</name>
<organism evidence="2 3">
    <name type="scientific">Paenibacillus beijingensis</name>
    <dbReference type="NCBI Taxonomy" id="1126833"/>
    <lineage>
        <taxon>Bacteria</taxon>
        <taxon>Bacillati</taxon>
        <taxon>Bacillota</taxon>
        <taxon>Bacilli</taxon>
        <taxon>Bacillales</taxon>
        <taxon>Paenibacillaceae</taxon>
        <taxon>Paenibacillus</taxon>
    </lineage>
</organism>
<evidence type="ECO:0000313" key="2">
    <source>
        <dbReference type="EMBL" id="AJY75343.1"/>
    </source>
</evidence>
<dbReference type="SUPFAM" id="SSF48208">
    <property type="entry name" value="Six-hairpin glycosidases"/>
    <property type="match status" value="1"/>
</dbReference>
<evidence type="ECO:0000256" key="1">
    <source>
        <dbReference type="SAM" id="SignalP"/>
    </source>
</evidence>
<keyword evidence="1" id="KW-0732">Signal</keyword>
<evidence type="ECO:0000313" key="3">
    <source>
        <dbReference type="Proteomes" id="UP000032633"/>
    </source>
</evidence>
<accession>A0A0D5NK86</accession>
<dbReference type="OrthoDB" id="3796513at2"/>
<dbReference type="EMBL" id="CP011058">
    <property type="protein sequence ID" value="AJY75343.1"/>
    <property type="molecule type" value="Genomic_DNA"/>
</dbReference>
<dbReference type="STRING" id="1126833.VN24_13125"/>
<reference evidence="2 3" key="1">
    <citation type="journal article" date="2015" name="J. Biotechnol.">
        <title>Complete genome sequence of Paenibacillus beijingensis 7188(T) (=DSM 24997(T)), a novel rhizobacterium from jujube garden soil.</title>
        <authorList>
            <person name="Kwak Y."/>
            <person name="Shin J.H."/>
        </authorList>
    </citation>
    <scope>NUCLEOTIDE SEQUENCE [LARGE SCALE GENOMIC DNA]</scope>
    <source>
        <strain evidence="2 3">DSM 24997</strain>
    </source>
</reference>
<dbReference type="HOGENOM" id="CLU_003429_0_0_9"/>
<dbReference type="Proteomes" id="UP000032633">
    <property type="component" value="Chromosome"/>
</dbReference>
<dbReference type="GO" id="GO:0005975">
    <property type="term" value="P:carbohydrate metabolic process"/>
    <property type="evidence" value="ECO:0007669"/>
    <property type="project" value="InterPro"/>
</dbReference>
<keyword evidence="3" id="KW-1185">Reference proteome</keyword>
<proteinExistence type="predicted"/>
<dbReference type="Gene3D" id="1.50.10.20">
    <property type="match status" value="1"/>
</dbReference>
<dbReference type="CDD" id="cd02795">
    <property type="entry name" value="CBM6-CBM35-CBM36_like"/>
    <property type="match status" value="1"/>
</dbReference>
<dbReference type="KEGG" id="pbj:VN24_13125"/>
<feature type="chain" id="PRO_5039343835" evidence="1">
    <location>
        <begin position="26"/>
        <end position="1320"/>
    </location>
</feature>
<dbReference type="Gene3D" id="2.60.120.260">
    <property type="entry name" value="Galactose-binding domain-like"/>
    <property type="match status" value="2"/>
</dbReference>
<dbReference type="InterPro" id="IPR008928">
    <property type="entry name" value="6-hairpin_glycosidase_sf"/>
</dbReference>
<gene>
    <name evidence="2" type="ORF">VN24_13125</name>
</gene>
<dbReference type="PATRIC" id="fig|1126833.4.peg.2861"/>
<feature type="signal peptide" evidence="1">
    <location>
        <begin position="1"/>
        <end position="25"/>
    </location>
</feature>
<sequence length="1320" mass="147322">MNNQWLTRMLIIALLWLTFAPTQPAAADSPPDLPVIQNLEGHYHHYFLTPEHFADDLGTWTIQPYYDSLRGQTLFGLSNRNIAAAVPAKTTVHIAEEGDYYVWAHSREFGEPTGDRFFQLAIDGETVPYTFGKHSTSGWLWERGGSVALEAGDAVLSVKDTSAYFARVDAILLTNDPDFVPDPSYPALKMALEQPRPVEPEEPVHNIFLRPESFDDLGTWSVEGYPQSLGGFNLVGIKTPDGQIFDPSTAVPAVANFQAPADGEYRVWVRSRDFTSGQGTRFYQVSLNDQPLGKVFGKHGANGWAWEDGGTVQLGAGANTLRLLDTSGFYGRTDGIFLTTDLDLVPPAAYEEMLKLARPSYVFQEELKYPEWAKTDAAPAQTYVLENGHMRIEFLEVASSEGTVIQKITSIKRDDGLVPVESRQDEFGYLLLYGNESAVPQLSEQSPIFSTAVERNGIRHEVTSINAFLGGYPSWMIPTAVQQTGPDTLVLTSENDYARLEAKWSLPADSTEPVVTLSLETKVGGAFSLGMFNGSERRLEDVDFLLNPLRFHGKRMPVEPLLITEQTSASASSSMTLSGKPEVAGGQEVTYAVAVDSSSLPAQWAYDNNSRFGLGIMGRNRGVQPSLFAPVMGLPESAMAAGDIFTFAYRPVTRLDGWYDTYTHIAKEVLGLTDYRQNVEASLTDTIFNVQELMLDDNFGGWDETMKGFYNMEGENVVSLGNPLAVLQSYLLTEDKDIYERRVLPTMEYLLTRKSLHYSSTGNTVAPPPLKFPNPLPIGLPVNGFGSSVFGGVYEMTQGLTPAFRQIGIDQGPRPVFGNAPAWSEDLWMYKFTNDSAYLNLAKQKADQYLAQVVYAEQKTVPGFTTFILMSYFPNFNALLDLYETTQEQKYLDAAEESARWLITAMRTYPAAEGQMTIRADDIRSREVHNTDIFYWKGDHQDRLGYPELMDDLTDVTVPAWIPSQVGLGIEQAITFMGTDSGFITMSNWAPDLMRLSKLTGDSTFEMFARNAVLGRGANYPGYYQNQFMVHQKEANFPYTGPDLTSIYYHHIPVYYGILTDFLFSQAWNWSNGSIDFPYLRQQGYAYFNNRHFGHKPGRFFGQEEMWPWLKKGLLTTDNIQVDWLGARKDGVFGAAFMNESPDTVTTTVQFGEELGGSALNRTVTVYDGQGNATTATVTNGQLSVTIPARSLVGIVMEQAQVDAPRFAKTETTDMLTHPAGSTSADPLDSGDFGHGRVLQIEPSFYHAYMYVTDMPEAADRVKLHYQIGNQSWKEEERTTYPFEFTIKVPSDDKPVRFYFEVYKDNVLVKTSQQKVIEPL</sequence>
<dbReference type="RefSeq" id="WP_045670772.1">
    <property type="nucleotide sequence ID" value="NZ_CP011058.1"/>
</dbReference>
<reference evidence="3" key="2">
    <citation type="submission" date="2015-03" db="EMBL/GenBank/DDBJ databases">
        <title>Genome sequence of Paenibacillus beijingensis strain DSM 24997T.</title>
        <authorList>
            <person name="Kwak Y."/>
            <person name="Shin J.-H."/>
        </authorList>
    </citation>
    <scope>NUCLEOTIDE SEQUENCE [LARGE SCALE GENOMIC DNA]</scope>
    <source>
        <strain evidence="3">DSM 24997</strain>
    </source>
</reference>